<feature type="signal peptide" evidence="1">
    <location>
        <begin position="1"/>
        <end position="16"/>
    </location>
</feature>
<protein>
    <submittedName>
        <fullName evidence="3">Chitin-binding type-4 domain-containing protein</fullName>
    </submittedName>
</protein>
<proteinExistence type="predicted"/>
<accession>A0A1I7TLL6</accession>
<evidence type="ECO:0000313" key="3">
    <source>
        <dbReference type="WBParaSite" id="Csp11.Scaffold628.g7135.t1"/>
    </source>
</evidence>
<dbReference type="AlphaFoldDB" id="A0A1I7TLL6"/>
<dbReference type="PANTHER" id="PTHR21479:SF22">
    <property type="entry name" value="PROTEIN CBG07241"/>
    <property type="match status" value="1"/>
</dbReference>
<keyword evidence="2" id="KW-1185">Reference proteome</keyword>
<reference evidence="3" key="1">
    <citation type="submission" date="2016-11" db="UniProtKB">
        <authorList>
            <consortium name="WormBaseParasite"/>
        </authorList>
    </citation>
    <scope>IDENTIFICATION</scope>
</reference>
<dbReference type="PANTHER" id="PTHR21479">
    <property type="match status" value="1"/>
</dbReference>
<sequence length="143" mass="16625">MNTILTILFLVGSVSSSILFWRRTPTFFHANGTLYCGMYKPWCFHVSMFETDYPFGDDRIDFFGTRCTSNAYYPYDIKGIQTGDGLWNEDYELTMYVSHNCTRGGDIRRIERVTKNVPLSDHHVNIVWNVNVADLGEFVDYYA</sequence>
<evidence type="ECO:0000256" key="1">
    <source>
        <dbReference type="SAM" id="SignalP"/>
    </source>
</evidence>
<dbReference type="InterPro" id="IPR008588">
    <property type="entry name" value="DUF870_CAE_spp"/>
</dbReference>
<dbReference type="Proteomes" id="UP000095282">
    <property type="component" value="Unplaced"/>
</dbReference>
<dbReference type="WBParaSite" id="Csp11.Scaffold628.g7135.t1">
    <property type="protein sequence ID" value="Csp11.Scaffold628.g7135.t1"/>
    <property type="gene ID" value="Csp11.Scaffold628.g7135"/>
</dbReference>
<keyword evidence="1" id="KW-0732">Signal</keyword>
<feature type="chain" id="PRO_5009307685" evidence="1">
    <location>
        <begin position="17"/>
        <end position="143"/>
    </location>
</feature>
<name>A0A1I7TLL6_9PELO</name>
<evidence type="ECO:0000313" key="2">
    <source>
        <dbReference type="Proteomes" id="UP000095282"/>
    </source>
</evidence>
<dbReference type="Pfam" id="PF05912">
    <property type="entry name" value="DUF870"/>
    <property type="match status" value="1"/>
</dbReference>
<dbReference type="eggNOG" id="ENOG502TISD">
    <property type="taxonomic scope" value="Eukaryota"/>
</dbReference>
<organism evidence="2 3">
    <name type="scientific">Caenorhabditis tropicalis</name>
    <dbReference type="NCBI Taxonomy" id="1561998"/>
    <lineage>
        <taxon>Eukaryota</taxon>
        <taxon>Metazoa</taxon>
        <taxon>Ecdysozoa</taxon>
        <taxon>Nematoda</taxon>
        <taxon>Chromadorea</taxon>
        <taxon>Rhabditida</taxon>
        <taxon>Rhabditina</taxon>
        <taxon>Rhabditomorpha</taxon>
        <taxon>Rhabditoidea</taxon>
        <taxon>Rhabditidae</taxon>
        <taxon>Peloderinae</taxon>
        <taxon>Caenorhabditis</taxon>
    </lineage>
</organism>